<dbReference type="Pfam" id="PF13489">
    <property type="entry name" value="Methyltransf_23"/>
    <property type="match status" value="1"/>
</dbReference>
<dbReference type="Proteomes" id="UP000324974">
    <property type="component" value="Chromosome"/>
</dbReference>
<keyword evidence="1" id="KW-0808">Transferase</keyword>
<accession>A0A5C1A9Y9</accession>
<dbReference type="GO" id="GO:0008168">
    <property type="term" value="F:methyltransferase activity"/>
    <property type="evidence" value="ECO:0007669"/>
    <property type="project" value="UniProtKB-KW"/>
</dbReference>
<keyword evidence="2" id="KW-1185">Reference proteome</keyword>
<dbReference type="SUPFAM" id="SSF53335">
    <property type="entry name" value="S-adenosyl-L-methionine-dependent methyltransferases"/>
    <property type="match status" value="1"/>
</dbReference>
<dbReference type="AlphaFoldDB" id="A0A5C1A9Y9"/>
<dbReference type="CDD" id="cd02440">
    <property type="entry name" value="AdoMet_MTases"/>
    <property type="match status" value="1"/>
</dbReference>
<name>A0A5C1A9Y9_9BACT</name>
<gene>
    <name evidence="1" type="ORF">PX52LOC_02475</name>
</gene>
<evidence type="ECO:0000313" key="1">
    <source>
        <dbReference type="EMBL" id="QEL15550.1"/>
    </source>
</evidence>
<organism evidence="1 2">
    <name type="scientific">Limnoglobus roseus</name>
    <dbReference type="NCBI Taxonomy" id="2598579"/>
    <lineage>
        <taxon>Bacteria</taxon>
        <taxon>Pseudomonadati</taxon>
        <taxon>Planctomycetota</taxon>
        <taxon>Planctomycetia</taxon>
        <taxon>Gemmatales</taxon>
        <taxon>Gemmataceae</taxon>
        <taxon>Limnoglobus</taxon>
    </lineage>
</organism>
<dbReference type="OrthoDB" id="9792690at2"/>
<protein>
    <submittedName>
        <fullName evidence="1">Methyltransferase domain-containing protein</fullName>
    </submittedName>
</protein>
<sequence length="262" mass="28820">MSLCPQRGKLAVPNMPNTGSVEAGGGIINGEAADPLRYDNHNADPAESTGLIISLIPRGARVLDVGCGTGSVSCLVRDHCHAEVVGIEPSLERAEVAKHRGLTVYHSFFPCNEVPANGNFDVVLFADVLEHMVEPGLVLLGASAFLRPGGSIVVSIPNVAHWSVRWNLLWGRFDYRPSGIMDATHLRWFTYKSVRLLMAAAGYEINAHKMSTNYELEDYRGVPWRWLGVRTRNRIIRLLVRVWPKLFGCQHVIKASKITGAA</sequence>
<keyword evidence="1" id="KW-0489">Methyltransferase</keyword>
<dbReference type="Gene3D" id="3.40.50.150">
    <property type="entry name" value="Vaccinia Virus protein VP39"/>
    <property type="match status" value="1"/>
</dbReference>
<dbReference type="PANTHER" id="PTHR43861">
    <property type="entry name" value="TRANS-ACONITATE 2-METHYLTRANSFERASE-RELATED"/>
    <property type="match status" value="1"/>
</dbReference>
<reference evidence="2" key="1">
    <citation type="submission" date="2019-08" db="EMBL/GenBank/DDBJ databases">
        <title>Limnoglobus roseus gen. nov., sp. nov., a novel freshwater planctomycete with a giant genome from the family Gemmataceae.</title>
        <authorList>
            <person name="Kulichevskaya I.S."/>
            <person name="Naumoff D.G."/>
            <person name="Miroshnikov K."/>
            <person name="Ivanova A."/>
            <person name="Philippov D.A."/>
            <person name="Hakobyan A."/>
            <person name="Rijpstra I.C."/>
            <person name="Sinninghe Damste J.S."/>
            <person name="Liesack W."/>
            <person name="Dedysh S.N."/>
        </authorList>
    </citation>
    <scope>NUCLEOTIDE SEQUENCE [LARGE SCALE GENOMIC DNA]</scope>
    <source>
        <strain evidence="2">PX52</strain>
    </source>
</reference>
<evidence type="ECO:0000313" key="2">
    <source>
        <dbReference type="Proteomes" id="UP000324974"/>
    </source>
</evidence>
<proteinExistence type="predicted"/>
<dbReference type="KEGG" id="lrs:PX52LOC_02475"/>
<dbReference type="InterPro" id="IPR029063">
    <property type="entry name" value="SAM-dependent_MTases_sf"/>
</dbReference>
<dbReference type="EMBL" id="CP042425">
    <property type="protein sequence ID" value="QEL15550.1"/>
    <property type="molecule type" value="Genomic_DNA"/>
</dbReference>
<dbReference type="GO" id="GO:0032259">
    <property type="term" value="P:methylation"/>
    <property type="evidence" value="ECO:0007669"/>
    <property type="project" value="UniProtKB-KW"/>
</dbReference>